<gene>
    <name evidence="2" type="ORF">FN846DRAFT_370927</name>
</gene>
<feature type="transmembrane region" description="Helical" evidence="1">
    <location>
        <begin position="33"/>
        <end position="49"/>
    </location>
</feature>
<dbReference type="Proteomes" id="UP000326924">
    <property type="component" value="Unassembled WGS sequence"/>
</dbReference>
<evidence type="ECO:0000313" key="3">
    <source>
        <dbReference type="Proteomes" id="UP000326924"/>
    </source>
</evidence>
<accession>A0A5J5EIQ7</accession>
<comment type="caution">
    <text evidence="2">The sequence shown here is derived from an EMBL/GenBank/DDBJ whole genome shotgun (WGS) entry which is preliminary data.</text>
</comment>
<dbReference type="AlphaFoldDB" id="A0A5J5EIQ7"/>
<name>A0A5J5EIQ7_9PEZI</name>
<organism evidence="2 3">
    <name type="scientific">Sphaerosporella brunnea</name>
    <dbReference type="NCBI Taxonomy" id="1250544"/>
    <lineage>
        <taxon>Eukaryota</taxon>
        <taxon>Fungi</taxon>
        <taxon>Dikarya</taxon>
        <taxon>Ascomycota</taxon>
        <taxon>Pezizomycotina</taxon>
        <taxon>Pezizomycetes</taxon>
        <taxon>Pezizales</taxon>
        <taxon>Pyronemataceae</taxon>
        <taxon>Sphaerosporella</taxon>
    </lineage>
</organism>
<keyword evidence="1" id="KW-0472">Membrane</keyword>
<dbReference type="InParanoid" id="A0A5J5EIQ7"/>
<dbReference type="EMBL" id="VXIS01000303">
    <property type="protein sequence ID" value="KAA8894899.1"/>
    <property type="molecule type" value="Genomic_DNA"/>
</dbReference>
<protein>
    <submittedName>
        <fullName evidence="2">Uncharacterized protein</fullName>
    </submittedName>
</protein>
<proteinExistence type="predicted"/>
<feature type="transmembrane region" description="Helical" evidence="1">
    <location>
        <begin position="6"/>
        <end position="26"/>
    </location>
</feature>
<sequence>MWWLWWLVWLVWLVWLLLGLGCVFRYASSLPSFLLLSFFFPSSFLPSFLPPSGAQAVRLARLARVGFLSRMPQRTDGIQVSRTPITNHHHQL</sequence>
<evidence type="ECO:0000313" key="2">
    <source>
        <dbReference type="EMBL" id="KAA8894899.1"/>
    </source>
</evidence>
<keyword evidence="1" id="KW-1133">Transmembrane helix</keyword>
<reference evidence="2 3" key="1">
    <citation type="submission" date="2019-09" db="EMBL/GenBank/DDBJ databases">
        <title>Draft genome of the ectomycorrhizal ascomycete Sphaerosporella brunnea.</title>
        <authorList>
            <consortium name="DOE Joint Genome Institute"/>
            <person name="Benucci G.M."/>
            <person name="Marozzi G."/>
            <person name="Antonielli L."/>
            <person name="Sanchez S."/>
            <person name="Marco P."/>
            <person name="Wang X."/>
            <person name="Falini L.B."/>
            <person name="Barry K."/>
            <person name="Haridas S."/>
            <person name="Lipzen A."/>
            <person name="Labutti K."/>
            <person name="Grigoriev I.V."/>
            <person name="Murat C."/>
            <person name="Martin F."/>
            <person name="Albertini E."/>
            <person name="Donnini D."/>
            <person name="Bonito G."/>
        </authorList>
    </citation>
    <scope>NUCLEOTIDE SEQUENCE [LARGE SCALE GENOMIC DNA]</scope>
    <source>
        <strain evidence="2 3">Sb_GMNB300</strain>
    </source>
</reference>
<evidence type="ECO:0000256" key="1">
    <source>
        <dbReference type="SAM" id="Phobius"/>
    </source>
</evidence>
<keyword evidence="1" id="KW-0812">Transmembrane</keyword>
<keyword evidence="3" id="KW-1185">Reference proteome</keyword>